<dbReference type="InterPro" id="IPR022536">
    <property type="entry name" value="EspC"/>
</dbReference>
<name>A0A100WY14_MYCFO</name>
<dbReference type="Proteomes" id="UP000069705">
    <property type="component" value="Unassembled WGS sequence"/>
</dbReference>
<sequence length="103" mass="10117">MAGDLRVATAHLQELSARQDAAATSLTAATGVVEGVDTAVRLTHGPISSASSAAVSAAVSARRAAGTCIAGVSRDLGAKLSHAAGGYDRTDSTMSGALHGTVR</sequence>
<reference evidence="3" key="2">
    <citation type="submission" date="2016-02" db="EMBL/GenBank/DDBJ databases">
        <title>Draft genome sequence of five rapidly growing Mycobacterium species.</title>
        <authorList>
            <person name="Katahira K."/>
            <person name="Gotou Y."/>
            <person name="Iida K."/>
            <person name="Ogura Y."/>
            <person name="Hayashi T."/>
        </authorList>
    </citation>
    <scope>NUCLEOTIDE SEQUENCE [LARGE SCALE GENOMIC DNA]</scope>
    <source>
        <strain evidence="3">JCM6368</strain>
    </source>
</reference>
<dbReference type="RefSeq" id="WP_003883240.1">
    <property type="nucleotide sequence ID" value="NZ_BCSZ01000076.1"/>
</dbReference>
<evidence type="ECO:0000256" key="1">
    <source>
        <dbReference type="SAM" id="MobiDB-lite"/>
    </source>
</evidence>
<dbReference type="Pfam" id="PF10824">
    <property type="entry name" value="T7SS_ESX_EspC"/>
    <property type="match status" value="1"/>
</dbReference>
<dbReference type="GO" id="GO:0009306">
    <property type="term" value="P:protein secretion"/>
    <property type="evidence" value="ECO:0007669"/>
    <property type="project" value="InterPro"/>
</dbReference>
<dbReference type="EMBL" id="BCSZ01000076">
    <property type="protein sequence ID" value="GAT06418.1"/>
    <property type="molecule type" value="Genomic_DNA"/>
</dbReference>
<dbReference type="GeneID" id="93410491"/>
<evidence type="ECO:0000313" key="2">
    <source>
        <dbReference type="EMBL" id="GAT06418.1"/>
    </source>
</evidence>
<organism evidence="2 3">
    <name type="scientific">Mycolicibacterium fortuitum subsp. acetamidolyticum</name>
    <dbReference type="NCBI Taxonomy" id="144550"/>
    <lineage>
        <taxon>Bacteria</taxon>
        <taxon>Bacillati</taxon>
        <taxon>Actinomycetota</taxon>
        <taxon>Actinomycetes</taxon>
        <taxon>Mycobacteriales</taxon>
        <taxon>Mycobacteriaceae</taxon>
        <taxon>Mycolicibacterium</taxon>
    </lineage>
</organism>
<accession>A0A100WY14</accession>
<protein>
    <recommendedName>
        <fullName evidence="4">ESX-1 secretion-associated protein</fullName>
    </recommendedName>
</protein>
<comment type="caution">
    <text evidence="2">The sequence shown here is derived from an EMBL/GenBank/DDBJ whole genome shotgun (WGS) entry which is preliminary data.</text>
</comment>
<dbReference type="AlphaFoldDB" id="A0A100WY14"/>
<evidence type="ECO:0000313" key="3">
    <source>
        <dbReference type="Proteomes" id="UP000069705"/>
    </source>
</evidence>
<feature type="region of interest" description="Disordered" evidence="1">
    <location>
        <begin position="83"/>
        <end position="103"/>
    </location>
</feature>
<evidence type="ECO:0008006" key="4">
    <source>
        <dbReference type="Google" id="ProtNLM"/>
    </source>
</evidence>
<proteinExistence type="predicted"/>
<reference evidence="2 3" key="1">
    <citation type="journal article" date="2016" name="Genome Announc.">
        <title>Draft Genome Sequences of Five Rapidly Growing Mycobacterium Species, M. thermoresistibile, M. fortuitum subsp. acetamidolyticum, M. canariasense, M. brisbanense, and M. novocastrense.</title>
        <authorList>
            <person name="Katahira K."/>
            <person name="Ogura Y."/>
            <person name="Gotoh Y."/>
            <person name="Hayashi T."/>
        </authorList>
    </citation>
    <scope>NUCLEOTIDE SEQUENCE [LARGE SCALE GENOMIC DNA]</scope>
    <source>
        <strain evidence="2 3">JCM6368</strain>
    </source>
</reference>
<gene>
    <name evidence="2" type="ORF">RMCFA_6529</name>
</gene>